<evidence type="ECO:0000256" key="5">
    <source>
        <dbReference type="ARBA" id="ARBA00022679"/>
    </source>
</evidence>
<protein>
    <recommendedName>
        <fullName evidence="11 14">Protoheme IX farnesyltransferase</fullName>
        <ecNumber evidence="3 14">2.5.1.141</ecNumber>
    </recommendedName>
    <alternativeName>
        <fullName evidence="12 14">Heme B farnesyltransferase</fullName>
    </alternativeName>
    <alternativeName>
        <fullName evidence="10 14">Heme O synthase</fullName>
    </alternativeName>
</protein>
<feature type="transmembrane region" description="Helical" evidence="14">
    <location>
        <begin position="195"/>
        <end position="214"/>
    </location>
</feature>
<dbReference type="HAMAP" id="MF_00154">
    <property type="entry name" value="CyoE_CtaB"/>
    <property type="match status" value="1"/>
</dbReference>
<feature type="transmembrane region" description="Helical" evidence="14">
    <location>
        <begin position="327"/>
        <end position="345"/>
    </location>
</feature>
<keyword evidence="7 14" id="KW-1133">Transmembrane helix</keyword>
<sequence>MPICEYLLTPQIDTRRLGTRTHVKEPIMKGYTIQEVPSSTHAASEVTVPTPRATRDMTLGRKLKAYIHLTKPQIIELLLVTTAPTMMFAAHGMPSFWLVINTLLGGAMAAGASCAFNCYIDRDIDRKMKRTEKRPLVTGELTDREALVFAWALAVISVVYLWTMVNPLSGLLGLAAILLYVVFYSMYLKKRTTQNIVWGGIAGCMPVLIAWAAVRNTIEWPALILFTVIFLWTPPHYWPLSMKYAEDYKAAGVPMLGAIAPAQTVSVQVVLYGWAMVICSLLLIPIGGAGWVYGVSAATAGAWFLYHCHKLHYLALQQVATSRTAMVVFFGSITYLTILFIALAIDPFVGQPILESFIF</sequence>
<dbReference type="HOGENOM" id="CLU_029631_0_1_11"/>
<feature type="transmembrane region" description="Helical" evidence="14">
    <location>
        <begin position="141"/>
        <end position="162"/>
    </location>
</feature>
<evidence type="ECO:0000256" key="7">
    <source>
        <dbReference type="ARBA" id="ARBA00022989"/>
    </source>
</evidence>
<evidence type="ECO:0000256" key="10">
    <source>
        <dbReference type="ARBA" id="ARBA00030253"/>
    </source>
</evidence>
<name>E3H234_ROTDC</name>
<comment type="miscellaneous">
    <text evidence="14">Carbon 2 of the heme B porphyrin ring is defined according to the Fischer nomenclature.</text>
</comment>
<accession>E3H234</accession>
<comment type="subcellular location">
    <subcellularLocation>
        <location evidence="1 14">Cell membrane</location>
        <topology evidence="1 14">Multi-pass membrane protein</topology>
    </subcellularLocation>
</comment>
<evidence type="ECO:0000256" key="1">
    <source>
        <dbReference type="ARBA" id="ARBA00004651"/>
    </source>
</evidence>
<reference evidence="16" key="1">
    <citation type="submission" date="2010-10" db="EMBL/GenBank/DDBJ databases">
        <title>The complete genome of Rothia dentocariosa ATCC 17931.</title>
        <authorList>
            <person name="Muzny D."/>
            <person name="Qin X."/>
            <person name="Buhay C."/>
            <person name="Dugan-Rocha S."/>
            <person name="Ding Y."/>
            <person name="Chen G."/>
            <person name="Hawes A."/>
            <person name="Holder M."/>
            <person name="Jhangiani S."/>
            <person name="Johnson A."/>
            <person name="Khan Z."/>
            <person name="Li Z."/>
            <person name="Liu W."/>
            <person name="Liu X."/>
            <person name="Perez L."/>
            <person name="Shen H."/>
            <person name="Wang Q."/>
            <person name="Watt J."/>
            <person name="Xi L."/>
            <person name="Xin Y."/>
            <person name="Zhou J."/>
            <person name="Deng J."/>
            <person name="Jiang H."/>
            <person name="Liu Y."/>
            <person name="Qu J."/>
            <person name="Song X.-Z."/>
            <person name="Zhang L."/>
            <person name="Villasana D."/>
            <person name="Johnson A."/>
            <person name="Liu J."/>
            <person name="Liyanage D."/>
            <person name="Lorensuhewa L."/>
            <person name="Robinson T."/>
            <person name="Song A."/>
            <person name="Song B.-B."/>
            <person name="Dinh H."/>
            <person name="Thornton R."/>
            <person name="Coyle M."/>
            <person name="Francisco L."/>
            <person name="Jackson L."/>
            <person name="Javaid M."/>
            <person name="Korchina V."/>
            <person name="Kovar C."/>
            <person name="Mata R."/>
            <person name="Mathew T."/>
            <person name="Ngo R."/>
            <person name="Nguyen L."/>
            <person name="Nguyen N."/>
            <person name="Okwuonu G."/>
            <person name="Ongeri F."/>
            <person name="Pham C."/>
            <person name="Simmons D."/>
            <person name="Wilczek-Boney K."/>
            <person name="Hale W."/>
            <person name="Jakkamsetti A."/>
            <person name="Pham P."/>
            <person name="Ruth R."/>
            <person name="San Lucas F."/>
            <person name="Warren J."/>
            <person name="Zhang J."/>
            <person name="Zhao Z."/>
            <person name="Zhou C."/>
            <person name="Zhu D."/>
            <person name="Lee S."/>
            <person name="Bess C."/>
            <person name="Blankenburg K."/>
            <person name="Forbes L."/>
            <person name="Fu Q."/>
            <person name="Gubbala S."/>
            <person name="Hirani K."/>
            <person name="Jayaseelan J.C."/>
            <person name="Lara F."/>
            <person name="Munidasa M."/>
            <person name="Palculict T."/>
            <person name="Patil S."/>
            <person name="Pu L.-L."/>
            <person name="Saada N."/>
            <person name="Tang L."/>
            <person name="Weissenberger G."/>
            <person name="Zhu Y."/>
            <person name="Hemphill L."/>
            <person name="Shang Y."/>
            <person name="Youmans B."/>
            <person name="Ayvaz T."/>
            <person name="Ross M."/>
            <person name="Santibanez J."/>
            <person name="Aqrawi P."/>
            <person name="Gross S."/>
            <person name="Joshi V."/>
            <person name="Fowler G."/>
            <person name="Nazareth L."/>
            <person name="Reid J."/>
            <person name="Worley K."/>
            <person name="Petrosino J."/>
            <person name="Highlander S."/>
            <person name="Gibbs R."/>
        </authorList>
    </citation>
    <scope>NUCLEOTIDE SEQUENCE [LARGE SCALE GENOMIC DNA]</scope>
    <source>
        <strain evidence="16">ATCC 17931 / CDC X599 / XDIA</strain>
    </source>
</reference>
<feature type="transmembrane region" description="Helical" evidence="14">
    <location>
        <begin position="250"/>
        <end position="275"/>
    </location>
</feature>
<dbReference type="NCBIfam" id="TIGR01473">
    <property type="entry name" value="cyoE_ctaB"/>
    <property type="match status" value="1"/>
</dbReference>
<feature type="transmembrane region" description="Helical" evidence="14">
    <location>
        <begin position="220"/>
        <end position="238"/>
    </location>
</feature>
<proteinExistence type="inferred from homology"/>
<dbReference type="EC" id="2.5.1.141" evidence="3 14"/>
<dbReference type="CDD" id="cd13957">
    <property type="entry name" value="PT_UbiA_Cox10"/>
    <property type="match status" value="1"/>
</dbReference>
<evidence type="ECO:0000256" key="6">
    <source>
        <dbReference type="ARBA" id="ARBA00022692"/>
    </source>
</evidence>
<organism evidence="15 16">
    <name type="scientific">Rothia dentocariosa (strain ATCC 17931 / CDC X599 / XDIA)</name>
    <dbReference type="NCBI Taxonomy" id="762948"/>
    <lineage>
        <taxon>Bacteria</taxon>
        <taxon>Bacillati</taxon>
        <taxon>Actinomycetota</taxon>
        <taxon>Actinomycetes</taxon>
        <taxon>Micrococcales</taxon>
        <taxon>Micrococcaceae</taxon>
        <taxon>Rothia</taxon>
    </lineage>
</organism>
<dbReference type="Gene3D" id="1.10.357.140">
    <property type="entry name" value="UbiA prenyltransferase"/>
    <property type="match status" value="1"/>
</dbReference>
<dbReference type="UniPathway" id="UPA00834">
    <property type="reaction ID" value="UER00712"/>
</dbReference>
<evidence type="ECO:0000313" key="15">
    <source>
        <dbReference type="EMBL" id="ADP41344.1"/>
    </source>
</evidence>
<comment type="pathway">
    <text evidence="2 14">Porphyrin-containing compound metabolism; heme O biosynthesis; heme O from protoheme: step 1/1.</text>
</comment>
<evidence type="ECO:0000256" key="11">
    <source>
        <dbReference type="ARBA" id="ARBA00040810"/>
    </source>
</evidence>
<dbReference type="GO" id="GO:0008495">
    <property type="term" value="F:protoheme IX farnesyltransferase activity"/>
    <property type="evidence" value="ECO:0007669"/>
    <property type="project" value="UniProtKB-UniRule"/>
</dbReference>
<comment type="catalytic activity">
    <reaction evidence="13 14">
        <text>heme b + (2E,6E)-farnesyl diphosphate + H2O = Fe(II)-heme o + diphosphate</text>
        <dbReference type="Rhea" id="RHEA:28070"/>
        <dbReference type="ChEBI" id="CHEBI:15377"/>
        <dbReference type="ChEBI" id="CHEBI:33019"/>
        <dbReference type="ChEBI" id="CHEBI:60344"/>
        <dbReference type="ChEBI" id="CHEBI:60530"/>
        <dbReference type="ChEBI" id="CHEBI:175763"/>
        <dbReference type="EC" id="2.5.1.141"/>
    </reaction>
</comment>
<keyword evidence="5 14" id="KW-0808">Transferase</keyword>
<keyword evidence="8 14" id="KW-0350">Heme biosynthesis</keyword>
<feature type="transmembrane region" description="Helical" evidence="14">
    <location>
        <begin position="168"/>
        <end position="188"/>
    </location>
</feature>
<evidence type="ECO:0000256" key="3">
    <source>
        <dbReference type="ARBA" id="ARBA00012292"/>
    </source>
</evidence>
<gene>
    <name evidence="15" type="primary">cyoE</name>
    <name evidence="14" type="synonym">ctaB</name>
    <name evidence="15" type="ordered locus">HMPREF0733_11887</name>
</gene>
<dbReference type="InterPro" id="IPR030470">
    <property type="entry name" value="UbiA_prenylTrfase_CS"/>
</dbReference>
<evidence type="ECO:0000313" key="16">
    <source>
        <dbReference type="Proteomes" id="UP000000387"/>
    </source>
</evidence>
<evidence type="ECO:0000256" key="9">
    <source>
        <dbReference type="ARBA" id="ARBA00023136"/>
    </source>
</evidence>
<dbReference type="NCBIfam" id="NF003349">
    <property type="entry name" value="PRK04375.1-2"/>
    <property type="match status" value="1"/>
</dbReference>
<dbReference type="GO" id="GO:0048034">
    <property type="term" value="P:heme O biosynthetic process"/>
    <property type="evidence" value="ECO:0007669"/>
    <property type="project" value="UniProtKB-UniRule"/>
</dbReference>
<dbReference type="PANTHER" id="PTHR43448:SF7">
    <property type="entry name" value="4-HYDROXYBENZOATE SOLANESYLTRANSFERASE"/>
    <property type="match status" value="1"/>
</dbReference>
<dbReference type="Pfam" id="PF01040">
    <property type="entry name" value="UbiA"/>
    <property type="match status" value="1"/>
</dbReference>
<dbReference type="InterPro" id="IPR044878">
    <property type="entry name" value="UbiA_sf"/>
</dbReference>
<dbReference type="FunFam" id="1.10.357.140:FF:000001">
    <property type="entry name" value="Protoheme IX farnesyltransferase"/>
    <property type="match status" value="1"/>
</dbReference>
<dbReference type="GO" id="GO:0005886">
    <property type="term" value="C:plasma membrane"/>
    <property type="evidence" value="ECO:0007669"/>
    <property type="project" value="UniProtKB-SubCell"/>
</dbReference>
<dbReference type="EMBL" id="CP002280">
    <property type="protein sequence ID" value="ADP41344.1"/>
    <property type="molecule type" value="Genomic_DNA"/>
</dbReference>
<evidence type="ECO:0000256" key="4">
    <source>
        <dbReference type="ARBA" id="ARBA00022475"/>
    </source>
</evidence>
<keyword evidence="6 14" id="KW-0812">Transmembrane</keyword>
<dbReference type="PROSITE" id="PS00943">
    <property type="entry name" value="UBIA"/>
    <property type="match status" value="1"/>
</dbReference>
<dbReference type="InterPro" id="IPR006369">
    <property type="entry name" value="Protohaem_IX_farnesylTrfase"/>
</dbReference>
<evidence type="ECO:0000256" key="2">
    <source>
        <dbReference type="ARBA" id="ARBA00004919"/>
    </source>
</evidence>
<dbReference type="eggNOG" id="COG0109">
    <property type="taxonomic scope" value="Bacteria"/>
</dbReference>
<dbReference type="PANTHER" id="PTHR43448">
    <property type="entry name" value="PROTOHEME IX FARNESYLTRANSFERASE, MITOCHONDRIAL"/>
    <property type="match status" value="1"/>
</dbReference>
<dbReference type="Proteomes" id="UP000000387">
    <property type="component" value="Chromosome"/>
</dbReference>
<feature type="transmembrane region" description="Helical" evidence="14">
    <location>
        <begin position="96"/>
        <end position="120"/>
    </location>
</feature>
<dbReference type="AlphaFoldDB" id="E3H234"/>
<keyword evidence="4 14" id="KW-1003">Cell membrane</keyword>
<dbReference type="KEGG" id="rdn:HMPREF0733_11887"/>
<evidence type="ECO:0000256" key="13">
    <source>
        <dbReference type="ARBA" id="ARBA00047690"/>
    </source>
</evidence>
<comment type="similarity">
    <text evidence="14">Belongs to the UbiA prenyltransferase family. Protoheme IX farnesyltransferase subfamily.</text>
</comment>
<feature type="transmembrane region" description="Helical" evidence="14">
    <location>
        <begin position="281"/>
        <end position="306"/>
    </location>
</feature>
<evidence type="ECO:0000256" key="8">
    <source>
        <dbReference type="ARBA" id="ARBA00023133"/>
    </source>
</evidence>
<evidence type="ECO:0000256" key="12">
    <source>
        <dbReference type="ARBA" id="ARBA00042475"/>
    </source>
</evidence>
<dbReference type="InterPro" id="IPR000537">
    <property type="entry name" value="UbiA_prenyltransferase"/>
</dbReference>
<evidence type="ECO:0000256" key="14">
    <source>
        <dbReference type="HAMAP-Rule" id="MF_00154"/>
    </source>
</evidence>
<feature type="transmembrane region" description="Helical" evidence="14">
    <location>
        <begin position="74"/>
        <end position="90"/>
    </location>
</feature>
<comment type="function">
    <text evidence="14">Converts heme B (protoheme IX) to heme O by substitution of the vinyl group on carbon 2 of heme B porphyrin ring with a hydroxyethyl farnesyl side group.</text>
</comment>
<keyword evidence="9 14" id="KW-0472">Membrane</keyword>